<dbReference type="CDD" id="cd11715">
    <property type="entry name" value="THUMP_AdoMetMT"/>
    <property type="match status" value="1"/>
</dbReference>
<keyword evidence="2" id="KW-0489">Methyltransferase</keyword>
<dbReference type="PRINTS" id="PR00507">
    <property type="entry name" value="N12N6MTFRASE"/>
</dbReference>
<dbReference type="InterPro" id="IPR000241">
    <property type="entry name" value="RlmKL-like_Mtase"/>
</dbReference>
<dbReference type="EMBL" id="QQAZ01000022">
    <property type="protein sequence ID" value="RDI43282.1"/>
    <property type="molecule type" value="Genomic_DNA"/>
</dbReference>
<dbReference type="AlphaFoldDB" id="A0A370GHN0"/>
<dbReference type="PROSITE" id="PS00092">
    <property type="entry name" value="N6_MTASE"/>
    <property type="match status" value="1"/>
</dbReference>
<dbReference type="GO" id="GO:0003676">
    <property type="term" value="F:nucleic acid binding"/>
    <property type="evidence" value="ECO:0007669"/>
    <property type="project" value="InterPro"/>
</dbReference>
<proteinExistence type="predicted"/>
<dbReference type="PANTHER" id="PTHR14911">
    <property type="entry name" value="THUMP DOMAIN-CONTAINING"/>
    <property type="match status" value="1"/>
</dbReference>
<gene>
    <name evidence="2" type="ORF">DFR68_12244</name>
</gene>
<dbReference type="InterPro" id="IPR029063">
    <property type="entry name" value="SAM-dependent_MTases_sf"/>
</dbReference>
<dbReference type="InterPro" id="IPR002052">
    <property type="entry name" value="DNA_methylase_N6_adenine_CS"/>
</dbReference>
<name>A0A370GHN0_9NOCA</name>
<evidence type="ECO:0000259" key="1">
    <source>
        <dbReference type="Pfam" id="PF01170"/>
    </source>
</evidence>
<protein>
    <submittedName>
        <fullName evidence="2">23S rRNA G2445 N2-methylase RlmL</fullName>
    </submittedName>
</protein>
<feature type="domain" description="Ribosomal RNA large subunit methyltransferase K/L-like methyltransferase" evidence="1">
    <location>
        <begin position="177"/>
        <end position="341"/>
    </location>
</feature>
<evidence type="ECO:0000313" key="2">
    <source>
        <dbReference type="EMBL" id="RDI43282.1"/>
    </source>
</evidence>
<comment type="caution">
    <text evidence="2">The sequence shown here is derived from an EMBL/GenBank/DDBJ whole genome shotgun (WGS) entry which is preliminary data.</text>
</comment>
<dbReference type="Gene3D" id="3.30.2130.30">
    <property type="match status" value="1"/>
</dbReference>
<organism evidence="2 3">
    <name type="scientific">Nocardia mexicana</name>
    <dbReference type="NCBI Taxonomy" id="279262"/>
    <lineage>
        <taxon>Bacteria</taxon>
        <taxon>Bacillati</taxon>
        <taxon>Actinomycetota</taxon>
        <taxon>Actinomycetes</taxon>
        <taxon>Mycobacteriales</taxon>
        <taxon>Nocardiaceae</taxon>
        <taxon>Nocardia</taxon>
    </lineage>
</organism>
<reference evidence="2 3" key="1">
    <citation type="submission" date="2018-07" db="EMBL/GenBank/DDBJ databases">
        <title>Genomic Encyclopedia of Type Strains, Phase IV (KMG-IV): sequencing the most valuable type-strain genomes for metagenomic binning, comparative biology and taxonomic classification.</title>
        <authorList>
            <person name="Goeker M."/>
        </authorList>
    </citation>
    <scope>NUCLEOTIDE SEQUENCE [LARGE SCALE GENOMIC DNA]</scope>
    <source>
        <strain evidence="2 3">DSM 44952</strain>
    </source>
</reference>
<keyword evidence="2" id="KW-0808">Transferase</keyword>
<dbReference type="GO" id="GO:0030488">
    <property type="term" value="P:tRNA methylation"/>
    <property type="evidence" value="ECO:0007669"/>
    <property type="project" value="TreeGrafter"/>
</dbReference>
<dbReference type="Gene3D" id="3.40.50.150">
    <property type="entry name" value="Vaccinia Virus protein VP39"/>
    <property type="match status" value="1"/>
</dbReference>
<dbReference type="PANTHER" id="PTHR14911:SF13">
    <property type="entry name" value="TRNA (GUANINE(6)-N2)-METHYLTRANSFERASE THUMP3"/>
    <property type="match status" value="1"/>
</dbReference>
<evidence type="ECO:0000313" key="3">
    <source>
        <dbReference type="Proteomes" id="UP000255355"/>
    </source>
</evidence>
<sequence length="368" mass="39625">MDIRLVARCIRGVETVVAAEILRLGIGPVVEMGHREVHFRPGRPVRAALELRTADDVLLLAASGPDIGSARKSVAALDDLCDTVDVTALLEWRRRCGGRTDLGGGVDVSASFLGGRNFTRYDAEDAVGRALARRLGLGYRSRRDGAPPTDYSGWRLTLDGTRARLLLRVADRPLHRRPYKRRSVPGTLHPPLAAAMAQLAEIRSGDRVLDPCCGAGTLLIEAAQLHPDASYRGIDRDAAAVRAARANAAGTIEVRRGDAGDLPVADGTVDRIVCNPPWGGQVAPQGLLAGEPMRLWSELRRVLVPAGTAVVLIPDTTLLAAAIAADFVPTHVQQVRISGKRAHIVRLTREMTAGVRRERVAAVPTRRR</sequence>
<dbReference type="OrthoDB" id="9784823at2"/>
<accession>A0A370GHN0</accession>
<dbReference type="SUPFAM" id="SSF53335">
    <property type="entry name" value="S-adenosyl-L-methionine-dependent methyltransferases"/>
    <property type="match status" value="1"/>
</dbReference>
<dbReference type="Proteomes" id="UP000255355">
    <property type="component" value="Unassembled WGS sequence"/>
</dbReference>
<dbReference type="Pfam" id="PF01170">
    <property type="entry name" value="UPF0020"/>
    <property type="match status" value="1"/>
</dbReference>
<dbReference type="CDD" id="cd02440">
    <property type="entry name" value="AdoMet_MTases"/>
    <property type="match status" value="1"/>
</dbReference>
<dbReference type="GO" id="GO:0016423">
    <property type="term" value="F:tRNA (guanine) methyltransferase activity"/>
    <property type="evidence" value="ECO:0007669"/>
    <property type="project" value="TreeGrafter"/>
</dbReference>
<keyword evidence="3" id="KW-1185">Reference proteome</keyword>
<dbReference type="STRING" id="1210089.GCA_001613165_06148"/>